<evidence type="ECO:0000313" key="1">
    <source>
        <dbReference type="EMBL" id="CAG4998792.1"/>
    </source>
</evidence>
<evidence type="ECO:0000313" key="2">
    <source>
        <dbReference type="Proteomes" id="UP000691718"/>
    </source>
</evidence>
<keyword evidence="2" id="KW-1185">Reference proteome</keyword>
<organism evidence="1 2">
    <name type="scientific">Parnassius apollo</name>
    <name type="common">Apollo butterfly</name>
    <name type="synonym">Papilio apollo</name>
    <dbReference type="NCBI Taxonomy" id="110799"/>
    <lineage>
        <taxon>Eukaryota</taxon>
        <taxon>Metazoa</taxon>
        <taxon>Ecdysozoa</taxon>
        <taxon>Arthropoda</taxon>
        <taxon>Hexapoda</taxon>
        <taxon>Insecta</taxon>
        <taxon>Pterygota</taxon>
        <taxon>Neoptera</taxon>
        <taxon>Endopterygota</taxon>
        <taxon>Lepidoptera</taxon>
        <taxon>Glossata</taxon>
        <taxon>Ditrysia</taxon>
        <taxon>Papilionoidea</taxon>
        <taxon>Papilionidae</taxon>
        <taxon>Parnassiinae</taxon>
        <taxon>Parnassini</taxon>
        <taxon>Parnassius</taxon>
        <taxon>Parnassius</taxon>
    </lineage>
</organism>
<reference evidence="1" key="1">
    <citation type="submission" date="2021-04" db="EMBL/GenBank/DDBJ databases">
        <authorList>
            <person name="Tunstrom K."/>
        </authorList>
    </citation>
    <scope>NUCLEOTIDE SEQUENCE</scope>
</reference>
<accession>A0A8S3X3U1</accession>
<comment type="caution">
    <text evidence="1">The sequence shown here is derived from an EMBL/GenBank/DDBJ whole genome shotgun (WGS) entry which is preliminary data.</text>
</comment>
<proteinExistence type="predicted"/>
<dbReference type="AlphaFoldDB" id="A0A8S3X3U1"/>
<sequence length="79" mass="9437">MQIRRKRALRKLWARTRCPRLKTQLNTLSEELSVAVQAYRGEAWGRRIWKAEERDASLYKLNRQLIKATSRLPDDQQRG</sequence>
<name>A0A8S3X3U1_PARAO</name>
<gene>
    <name evidence="1" type="ORF">PAPOLLO_LOCUS13464</name>
</gene>
<protein>
    <submittedName>
        <fullName evidence="1">(apollo) hypothetical protein</fullName>
    </submittedName>
</protein>
<dbReference type="Proteomes" id="UP000691718">
    <property type="component" value="Unassembled WGS sequence"/>
</dbReference>
<dbReference type="EMBL" id="CAJQZP010000935">
    <property type="protein sequence ID" value="CAG4998792.1"/>
    <property type="molecule type" value="Genomic_DNA"/>
</dbReference>